<keyword evidence="6 8" id="KW-0472">Membrane</keyword>
<evidence type="ECO:0000256" key="7">
    <source>
        <dbReference type="ARBA" id="ARBA00023306"/>
    </source>
</evidence>
<dbReference type="PANTHER" id="PTHR37820:SF1">
    <property type="entry name" value="CELL DIVISION PROTEIN FTSQ"/>
    <property type="match status" value="1"/>
</dbReference>
<dbReference type="Gene3D" id="3.40.50.11690">
    <property type="entry name" value="Cell division protein FtsQ/DivIB"/>
    <property type="match status" value="1"/>
</dbReference>
<reference evidence="10 11" key="1">
    <citation type="submission" date="2019-03" db="EMBL/GenBank/DDBJ databases">
        <title>Metabolic potential of uncultured bacteria and archaea associated with petroleum seepage in deep-sea sediments.</title>
        <authorList>
            <person name="Dong X."/>
            <person name="Hubert C."/>
        </authorList>
    </citation>
    <scope>NUCLEOTIDE SEQUENCE [LARGE SCALE GENOMIC DNA]</scope>
    <source>
        <strain evidence="10">E44_bin7</strain>
    </source>
</reference>
<evidence type="ECO:0000256" key="4">
    <source>
        <dbReference type="ARBA" id="ARBA00022692"/>
    </source>
</evidence>
<dbReference type="Pfam" id="PF08478">
    <property type="entry name" value="POTRA_1"/>
    <property type="match status" value="1"/>
</dbReference>
<gene>
    <name evidence="10" type="ORF">E3J84_00010</name>
</gene>
<keyword evidence="5 8" id="KW-1133">Transmembrane helix</keyword>
<protein>
    <submittedName>
        <fullName evidence="10">FtsQ-type POTRA domain-containing protein</fullName>
    </submittedName>
</protein>
<evidence type="ECO:0000256" key="5">
    <source>
        <dbReference type="ARBA" id="ARBA00022989"/>
    </source>
</evidence>
<dbReference type="GO" id="GO:0051301">
    <property type="term" value="P:cell division"/>
    <property type="evidence" value="ECO:0007669"/>
    <property type="project" value="UniProtKB-KW"/>
</dbReference>
<dbReference type="GO" id="GO:0005886">
    <property type="term" value="C:plasma membrane"/>
    <property type="evidence" value="ECO:0007669"/>
    <property type="project" value="TreeGrafter"/>
</dbReference>
<evidence type="ECO:0000256" key="6">
    <source>
        <dbReference type="ARBA" id="ARBA00023136"/>
    </source>
</evidence>
<dbReference type="InterPro" id="IPR034746">
    <property type="entry name" value="POTRA"/>
</dbReference>
<keyword evidence="3" id="KW-0132">Cell division</keyword>
<keyword evidence="7" id="KW-0131">Cell cycle</keyword>
<organism evidence="10 11">
    <name type="scientific">Aerophobetes bacterium</name>
    <dbReference type="NCBI Taxonomy" id="2030807"/>
    <lineage>
        <taxon>Bacteria</taxon>
        <taxon>Candidatus Aerophobota</taxon>
    </lineage>
</organism>
<evidence type="ECO:0000313" key="10">
    <source>
        <dbReference type="EMBL" id="TET13465.1"/>
    </source>
</evidence>
<feature type="domain" description="POTRA" evidence="9">
    <location>
        <begin position="45"/>
        <end position="113"/>
    </location>
</feature>
<sequence>MRTAKRASLNISQKKSRRAKVLIFLIVLIILGGIVTRFALTIPYFRIEKIQVRGTSRLSKDQILEWADIPLQRCIFQVNLKKIAQKVTSKSQVKRAEIRRILPSTILILVEERVPFAYLSKENDLFEVDREGVVIEKARDLTDLPLIRVADSSSLEEEIKLGVKILHAAQELGLSFPELNIEDKDAILGFLETGEKVYLGEGAYVDYLSYLPSVLKASKREGENVKYIDLRFNNQVIVGTK</sequence>
<proteinExistence type="predicted"/>
<evidence type="ECO:0000256" key="1">
    <source>
        <dbReference type="ARBA" id="ARBA00004370"/>
    </source>
</evidence>
<dbReference type="InterPro" id="IPR013685">
    <property type="entry name" value="POTRA_FtsQ_type"/>
</dbReference>
<evidence type="ECO:0000256" key="8">
    <source>
        <dbReference type="SAM" id="Phobius"/>
    </source>
</evidence>
<accession>A0A523S5Y2</accession>
<dbReference type="EMBL" id="SOKJ01000001">
    <property type="protein sequence ID" value="TET13465.1"/>
    <property type="molecule type" value="Genomic_DNA"/>
</dbReference>
<keyword evidence="2" id="KW-1003">Cell membrane</keyword>
<dbReference type="PROSITE" id="PS51779">
    <property type="entry name" value="POTRA"/>
    <property type="match status" value="1"/>
</dbReference>
<dbReference type="Pfam" id="PF03799">
    <property type="entry name" value="FtsQ_DivIB_C"/>
    <property type="match status" value="1"/>
</dbReference>
<dbReference type="InterPro" id="IPR050487">
    <property type="entry name" value="FtsQ_DivIB"/>
</dbReference>
<evidence type="ECO:0000256" key="3">
    <source>
        <dbReference type="ARBA" id="ARBA00022618"/>
    </source>
</evidence>
<evidence type="ECO:0000259" key="9">
    <source>
        <dbReference type="PROSITE" id="PS51779"/>
    </source>
</evidence>
<evidence type="ECO:0000256" key="2">
    <source>
        <dbReference type="ARBA" id="ARBA00022475"/>
    </source>
</evidence>
<dbReference type="PANTHER" id="PTHR37820">
    <property type="entry name" value="CELL DIVISION PROTEIN DIVIB"/>
    <property type="match status" value="1"/>
</dbReference>
<name>A0A523S5Y2_UNCAE</name>
<comment type="subcellular location">
    <subcellularLocation>
        <location evidence="1">Membrane</location>
    </subcellularLocation>
</comment>
<dbReference type="AlphaFoldDB" id="A0A523S5Y2"/>
<comment type="caution">
    <text evidence="10">The sequence shown here is derived from an EMBL/GenBank/DDBJ whole genome shotgun (WGS) entry which is preliminary data.</text>
</comment>
<dbReference type="Gene3D" id="3.10.20.310">
    <property type="entry name" value="membrane protein fhac"/>
    <property type="match status" value="1"/>
</dbReference>
<evidence type="ECO:0000313" key="11">
    <source>
        <dbReference type="Proteomes" id="UP000316360"/>
    </source>
</evidence>
<keyword evidence="4 8" id="KW-0812">Transmembrane</keyword>
<feature type="transmembrane region" description="Helical" evidence="8">
    <location>
        <begin position="21"/>
        <end position="45"/>
    </location>
</feature>
<dbReference type="InterPro" id="IPR005548">
    <property type="entry name" value="Cell_div_FtsQ/DivIB_C"/>
</dbReference>
<dbReference type="Proteomes" id="UP000316360">
    <property type="component" value="Unassembled WGS sequence"/>
</dbReference>
<dbReference type="InterPro" id="IPR045335">
    <property type="entry name" value="FtsQ_C_sf"/>
</dbReference>